<dbReference type="InterPro" id="IPR044992">
    <property type="entry name" value="ChyE-like"/>
</dbReference>
<comment type="caution">
    <text evidence="2">The sequence shown here is derived from an EMBL/GenBank/DDBJ whole genome shotgun (WGS) entry which is preliminary data.</text>
</comment>
<sequence length="276" mass="30421">MPPTRTPLRLAILEADTPIGRARAKYGSYGGVFTSLLHRAADASHVPRERLEITGWDVVDGAAAEEEAGEGEVEDMGGEWAVVRRKGYPRMRDVDAVLITGSRFNAFDNDAWVVRLVEFVKEVLAQGRVKVVGVCYGHQIVGRALGAKVAKSEGGAWEVSVCQVLQTQKGKELFGGKDALSIFQMHKDLVYHYPTGVEELGSSGPCKVQGMYVPKKVITVQGHPEFTEEIVAELLEKRREQMIFSEEIYGEAMARVGKPHDGVMVAQAFLKFLMEE</sequence>
<dbReference type="InterPro" id="IPR029062">
    <property type="entry name" value="Class_I_gatase-like"/>
</dbReference>
<dbReference type="GO" id="GO:0005634">
    <property type="term" value="C:nucleus"/>
    <property type="evidence" value="ECO:0007669"/>
    <property type="project" value="TreeGrafter"/>
</dbReference>
<dbReference type="GeneID" id="59335773"/>
<dbReference type="Gene3D" id="3.40.50.880">
    <property type="match status" value="1"/>
</dbReference>
<evidence type="ECO:0000313" key="3">
    <source>
        <dbReference type="Proteomes" id="UP000593566"/>
    </source>
</evidence>
<proteinExistence type="predicted"/>
<reference evidence="2 3" key="1">
    <citation type="journal article" date="2020" name="Genomics">
        <title>Complete, high-quality genomes from long-read metagenomic sequencing of two wolf lichen thalli reveals enigmatic genome architecture.</title>
        <authorList>
            <person name="McKenzie S.K."/>
            <person name="Walston R.F."/>
            <person name="Allen J.L."/>
        </authorList>
    </citation>
    <scope>NUCLEOTIDE SEQUENCE [LARGE SCALE GENOMIC DNA]</scope>
    <source>
        <strain evidence="2">WasteWater1</strain>
    </source>
</reference>
<organism evidence="2 3">
    <name type="scientific">Letharia lupina</name>
    <dbReference type="NCBI Taxonomy" id="560253"/>
    <lineage>
        <taxon>Eukaryota</taxon>
        <taxon>Fungi</taxon>
        <taxon>Dikarya</taxon>
        <taxon>Ascomycota</taxon>
        <taxon>Pezizomycotina</taxon>
        <taxon>Lecanoromycetes</taxon>
        <taxon>OSLEUM clade</taxon>
        <taxon>Lecanoromycetidae</taxon>
        <taxon>Lecanorales</taxon>
        <taxon>Lecanorineae</taxon>
        <taxon>Parmeliaceae</taxon>
        <taxon>Letharia</taxon>
    </lineage>
</organism>
<keyword evidence="3" id="KW-1185">Reference proteome</keyword>
<dbReference type="AlphaFoldDB" id="A0A8H6KYN8"/>
<dbReference type="PROSITE" id="PS51273">
    <property type="entry name" value="GATASE_TYPE_1"/>
    <property type="match status" value="1"/>
</dbReference>
<dbReference type="CDD" id="cd01741">
    <property type="entry name" value="GATase1_1"/>
    <property type="match status" value="1"/>
</dbReference>
<dbReference type="PANTHER" id="PTHR42695:SF5">
    <property type="entry name" value="GLUTAMINE AMIDOTRANSFERASE YLR126C-RELATED"/>
    <property type="match status" value="1"/>
</dbReference>
<dbReference type="EMBL" id="JACCJB010000003">
    <property type="protein sequence ID" value="KAF6229258.1"/>
    <property type="molecule type" value="Genomic_DNA"/>
</dbReference>
<evidence type="ECO:0000313" key="2">
    <source>
        <dbReference type="EMBL" id="KAF6229258.1"/>
    </source>
</evidence>
<protein>
    <recommendedName>
        <fullName evidence="1">Glutamine amidotransferase domain-containing protein</fullName>
    </recommendedName>
</protein>
<gene>
    <name evidence="2" type="ORF">HO133_007374</name>
</gene>
<dbReference type="Proteomes" id="UP000593566">
    <property type="component" value="Unassembled WGS sequence"/>
</dbReference>
<name>A0A8H6KYN8_9LECA</name>
<dbReference type="Pfam" id="PF00117">
    <property type="entry name" value="GATase"/>
    <property type="match status" value="1"/>
</dbReference>
<dbReference type="InterPro" id="IPR017926">
    <property type="entry name" value="GATASE"/>
</dbReference>
<dbReference type="PANTHER" id="PTHR42695">
    <property type="entry name" value="GLUTAMINE AMIDOTRANSFERASE YLR126C-RELATED"/>
    <property type="match status" value="1"/>
</dbReference>
<accession>A0A8H6KYN8</accession>
<dbReference type="GO" id="GO:0005829">
    <property type="term" value="C:cytosol"/>
    <property type="evidence" value="ECO:0007669"/>
    <property type="project" value="TreeGrafter"/>
</dbReference>
<feature type="domain" description="Glutamine amidotransferase" evidence="1">
    <location>
        <begin position="113"/>
        <end position="228"/>
    </location>
</feature>
<evidence type="ECO:0000259" key="1">
    <source>
        <dbReference type="Pfam" id="PF00117"/>
    </source>
</evidence>
<dbReference type="SUPFAM" id="SSF52317">
    <property type="entry name" value="Class I glutamine amidotransferase-like"/>
    <property type="match status" value="1"/>
</dbReference>
<dbReference type="RefSeq" id="XP_037156900.1">
    <property type="nucleotide sequence ID" value="XM_037298265.1"/>
</dbReference>